<sequence length="44" mass="5277">MLLKIILKLQLRRQYQKILLKVLGNWTRFCKVFLGVSVWTMSLP</sequence>
<reference evidence="1" key="2">
    <citation type="journal article" date="2015" name="Data Brief">
        <title>Shoot transcriptome of the giant reed, Arundo donax.</title>
        <authorList>
            <person name="Barrero R.A."/>
            <person name="Guerrero F.D."/>
            <person name="Moolhuijzen P."/>
            <person name="Goolsby J.A."/>
            <person name="Tidwell J."/>
            <person name="Bellgard S.E."/>
            <person name="Bellgard M.I."/>
        </authorList>
    </citation>
    <scope>NUCLEOTIDE SEQUENCE</scope>
    <source>
        <tissue evidence="1">Shoot tissue taken approximately 20 cm above the soil surface</tissue>
    </source>
</reference>
<dbReference type="EMBL" id="GBRH01178856">
    <property type="protein sequence ID" value="JAE19040.1"/>
    <property type="molecule type" value="Transcribed_RNA"/>
</dbReference>
<name>A0A0A9G1U0_ARUDO</name>
<reference evidence="1" key="1">
    <citation type="submission" date="2014-09" db="EMBL/GenBank/DDBJ databases">
        <authorList>
            <person name="Magalhaes I.L.F."/>
            <person name="Oliveira U."/>
            <person name="Santos F.R."/>
            <person name="Vidigal T.H.D.A."/>
            <person name="Brescovit A.D."/>
            <person name="Santos A.J."/>
        </authorList>
    </citation>
    <scope>NUCLEOTIDE SEQUENCE</scope>
    <source>
        <tissue evidence="1">Shoot tissue taken approximately 20 cm above the soil surface</tissue>
    </source>
</reference>
<dbReference type="AlphaFoldDB" id="A0A0A9G1U0"/>
<proteinExistence type="predicted"/>
<protein>
    <submittedName>
        <fullName evidence="1">Uncharacterized protein</fullName>
    </submittedName>
</protein>
<accession>A0A0A9G1U0</accession>
<evidence type="ECO:0000313" key="1">
    <source>
        <dbReference type="EMBL" id="JAE19040.1"/>
    </source>
</evidence>
<organism evidence="1">
    <name type="scientific">Arundo donax</name>
    <name type="common">Giant reed</name>
    <name type="synonym">Donax arundinaceus</name>
    <dbReference type="NCBI Taxonomy" id="35708"/>
    <lineage>
        <taxon>Eukaryota</taxon>
        <taxon>Viridiplantae</taxon>
        <taxon>Streptophyta</taxon>
        <taxon>Embryophyta</taxon>
        <taxon>Tracheophyta</taxon>
        <taxon>Spermatophyta</taxon>
        <taxon>Magnoliopsida</taxon>
        <taxon>Liliopsida</taxon>
        <taxon>Poales</taxon>
        <taxon>Poaceae</taxon>
        <taxon>PACMAD clade</taxon>
        <taxon>Arundinoideae</taxon>
        <taxon>Arundineae</taxon>
        <taxon>Arundo</taxon>
    </lineage>
</organism>